<organism evidence="12 13">
    <name type="scientific">Candidatus Cryptobacteroides faecipullorum</name>
    <dbReference type="NCBI Taxonomy" id="2840764"/>
    <lineage>
        <taxon>Bacteria</taxon>
        <taxon>Pseudomonadati</taxon>
        <taxon>Bacteroidota</taxon>
        <taxon>Bacteroidia</taxon>
        <taxon>Bacteroidales</taxon>
        <taxon>Candidatus Cryptobacteroides</taxon>
    </lineage>
</organism>
<keyword evidence="1 9" id="KW-0547">Nucleotide-binding</keyword>
<dbReference type="InterPro" id="IPR000212">
    <property type="entry name" value="DNA_helicase_UvrD/REP"/>
</dbReference>
<sequence>MIEIMKASAGSGKTFNLARKYITLLFKKQDRYAYRHILAVTFTNKATDEMKRRIIKELYILACSPEKSGYLKYFMVDGLPEAAHDGIDESDLVRELPGKPGQKITLKALSGSAGTLLCDILHDYSAFAVSTIDRFFQQTLKAFSREIGQFASYQVELDKNSLVAESVDRLLDALTESDTGLLKWLTDSVMEEIEAGGRYNLEKTLEAMACRLKSDEHRAMVEDLGIDEEKTYSKENLSSIRKACTGTIKDFTDSVKSAAEAALNVLQEAGIEPEKSNRGFMKALYGYQSVTVTERIDAPTDSFMTKAADCEQWFPKSRANACLPKVYPALEGPLNAFCSLFGLPFKAYNTARILRNQLYSLGIAGELYKEFNALMKEKNVLSIDDSNTILKNIIDGSDAPFIYEKTGVRFENFLLDEFQDTSRIQWDNFRPLLHNSEAQGFDSLIVGDVKQSIYRWRGSDWNLFHHELQDEFPGCRNTGLDTNFRSLGGIVAFNNAFFPLAAGLLDAQYRSVAGDQEGDSIRSIYEGVEQKAGRSSSGQGFVRMVFCSRDSENGMVLGTVRELEGKGIPRGDIAVLVRNNSSGADIAAYLIDNGIDVITDDSLKVKSSVTVRRIVSLLSYMENPSDTVSGYLARKLQIESFGDYRSLSGLCEDLIRKVRAADPESFESEILYIQSFMDYVQDYAVSEGNDLHGFLRAWADADPNISSPSVSDAVRIMTVHKSKGLDFPYVIFPYAENITFYKSGNHWCSPDLAGTGLEGKAEGLYDVRLSSGSVQTLFDADYRKELKLQYVDNINTAYVALTRASEGMVIIASGPSASFLKRMETGGEPSFSDFSQMLYWFAESQDALELSRTETEEDTVLFSMGRIEPAEKKQESSGVISVPSGYPSWPLDGNPGDASSPEEISGLPVGERGRLKFSTDAAGFFSDDGRAGVSASHRLKGIVLHDILSRVTLPEDLRQAVDTAVYDGDMDESESEEAYSLLSDRIAGAVGRGWFPKDPSKVGTEVTLINTDGSVYRPDRVIEDGDSAVIIDYKFGEPRRSYERQVAGYASIYRRMGFSNVSAFLWYVFTDEVVLCSK</sequence>
<feature type="domain" description="UvrD-like helicase C-terminal" evidence="11">
    <location>
        <begin position="488"/>
        <end position="724"/>
    </location>
</feature>
<dbReference type="PROSITE" id="PS51217">
    <property type="entry name" value="UVRD_HELICASE_CTER"/>
    <property type="match status" value="1"/>
</dbReference>
<dbReference type="EMBL" id="JADIMH010000001">
    <property type="protein sequence ID" value="MBO8466156.1"/>
    <property type="molecule type" value="Genomic_DNA"/>
</dbReference>
<comment type="catalytic activity">
    <reaction evidence="6">
        <text>Couples ATP hydrolysis with the unwinding of duplex DNA by translocating in the 3'-5' direction.</text>
        <dbReference type="EC" id="5.6.2.4"/>
    </reaction>
</comment>
<keyword evidence="4 9" id="KW-0067">ATP-binding</keyword>
<feature type="domain" description="UvrD-like helicase ATP-binding" evidence="10">
    <location>
        <begin position="1"/>
        <end position="487"/>
    </location>
</feature>
<dbReference type="InterPro" id="IPR014017">
    <property type="entry name" value="DNA_helicase_UvrD-like_C"/>
</dbReference>
<dbReference type="AlphaFoldDB" id="A0A9D9NA97"/>
<evidence type="ECO:0000259" key="10">
    <source>
        <dbReference type="PROSITE" id="PS51198"/>
    </source>
</evidence>
<dbReference type="Pfam" id="PF00580">
    <property type="entry name" value="UvrD-helicase"/>
    <property type="match status" value="1"/>
</dbReference>
<dbReference type="GO" id="GO:0016787">
    <property type="term" value="F:hydrolase activity"/>
    <property type="evidence" value="ECO:0007669"/>
    <property type="project" value="UniProtKB-UniRule"/>
</dbReference>
<dbReference type="InterPro" id="IPR027417">
    <property type="entry name" value="P-loop_NTPase"/>
</dbReference>
<dbReference type="PANTHER" id="PTHR11070">
    <property type="entry name" value="UVRD / RECB / PCRA DNA HELICASE FAMILY MEMBER"/>
    <property type="match status" value="1"/>
</dbReference>
<protein>
    <recommendedName>
        <fullName evidence="7">DNA 3'-5' helicase</fullName>
        <ecNumber evidence="7">5.6.2.4</ecNumber>
    </recommendedName>
</protein>
<keyword evidence="5" id="KW-0413">Isomerase</keyword>
<dbReference type="GO" id="GO:0043138">
    <property type="term" value="F:3'-5' DNA helicase activity"/>
    <property type="evidence" value="ECO:0007669"/>
    <property type="project" value="UniProtKB-EC"/>
</dbReference>
<dbReference type="Proteomes" id="UP000823660">
    <property type="component" value="Unassembled WGS sequence"/>
</dbReference>
<dbReference type="GO" id="GO:0000725">
    <property type="term" value="P:recombinational repair"/>
    <property type="evidence" value="ECO:0007669"/>
    <property type="project" value="TreeGrafter"/>
</dbReference>
<comment type="catalytic activity">
    <reaction evidence="8">
        <text>ATP + H2O = ADP + phosphate + H(+)</text>
        <dbReference type="Rhea" id="RHEA:13065"/>
        <dbReference type="ChEBI" id="CHEBI:15377"/>
        <dbReference type="ChEBI" id="CHEBI:15378"/>
        <dbReference type="ChEBI" id="CHEBI:30616"/>
        <dbReference type="ChEBI" id="CHEBI:43474"/>
        <dbReference type="ChEBI" id="CHEBI:456216"/>
        <dbReference type="EC" id="5.6.2.4"/>
    </reaction>
</comment>
<dbReference type="Pfam" id="PF13361">
    <property type="entry name" value="UvrD_C"/>
    <property type="match status" value="2"/>
</dbReference>
<reference evidence="12" key="1">
    <citation type="submission" date="2020-10" db="EMBL/GenBank/DDBJ databases">
        <authorList>
            <person name="Gilroy R."/>
        </authorList>
    </citation>
    <scope>NUCLEOTIDE SEQUENCE</scope>
    <source>
        <strain evidence="12">B1-15692</strain>
    </source>
</reference>
<evidence type="ECO:0000313" key="12">
    <source>
        <dbReference type="EMBL" id="MBO8466156.1"/>
    </source>
</evidence>
<evidence type="ECO:0000256" key="4">
    <source>
        <dbReference type="ARBA" id="ARBA00022840"/>
    </source>
</evidence>
<evidence type="ECO:0000256" key="5">
    <source>
        <dbReference type="ARBA" id="ARBA00023235"/>
    </source>
</evidence>
<dbReference type="Gene3D" id="3.40.50.300">
    <property type="entry name" value="P-loop containing nucleotide triphosphate hydrolases"/>
    <property type="match status" value="3"/>
</dbReference>
<proteinExistence type="predicted"/>
<dbReference type="GO" id="GO:0005829">
    <property type="term" value="C:cytosol"/>
    <property type="evidence" value="ECO:0007669"/>
    <property type="project" value="TreeGrafter"/>
</dbReference>
<evidence type="ECO:0000256" key="7">
    <source>
        <dbReference type="ARBA" id="ARBA00034808"/>
    </source>
</evidence>
<dbReference type="PROSITE" id="PS51198">
    <property type="entry name" value="UVRD_HELICASE_ATP_BIND"/>
    <property type="match status" value="1"/>
</dbReference>
<name>A0A9D9NA97_9BACT</name>
<reference evidence="12" key="2">
    <citation type="journal article" date="2021" name="PeerJ">
        <title>Extensive microbial diversity within the chicken gut microbiome revealed by metagenomics and culture.</title>
        <authorList>
            <person name="Gilroy R."/>
            <person name="Ravi A."/>
            <person name="Getino M."/>
            <person name="Pursley I."/>
            <person name="Horton D.L."/>
            <person name="Alikhan N.F."/>
            <person name="Baker D."/>
            <person name="Gharbi K."/>
            <person name="Hall N."/>
            <person name="Watson M."/>
            <person name="Adriaenssens E.M."/>
            <person name="Foster-Nyarko E."/>
            <person name="Jarju S."/>
            <person name="Secka A."/>
            <person name="Antonio M."/>
            <person name="Oren A."/>
            <person name="Chaudhuri R.R."/>
            <person name="La Ragione R."/>
            <person name="Hildebrand F."/>
            <person name="Pallen M.J."/>
        </authorList>
    </citation>
    <scope>NUCLEOTIDE SEQUENCE</scope>
    <source>
        <strain evidence="12">B1-15692</strain>
    </source>
</reference>
<evidence type="ECO:0000256" key="6">
    <source>
        <dbReference type="ARBA" id="ARBA00034617"/>
    </source>
</evidence>
<dbReference type="Gene3D" id="1.10.3170.10">
    <property type="entry name" value="Recbcd, chain B, domain 2"/>
    <property type="match status" value="1"/>
</dbReference>
<dbReference type="InterPro" id="IPR014016">
    <property type="entry name" value="UvrD-like_ATP-bd"/>
</dbReference>
<dbReference type="SUPFAM" id="SSF52540">
    <property type="entry name" value="P-loop containing nucleoside triphosphate hydrolases"/>
    <property type="match status" value="1"/>
</dbReference>
<evidence type="ECO:0000256" key="8">
    <source>
        <dbReference type="ARBA" id="ARBA00048988"/>
    </source>
</evidence>
<evidence type="ECO:0000256" key="9">
    <source>
        <dbReference type="PROSITE-ProRule" id="PRU00560"/>
    </source>
</evidence>
<evidence type="ECO:0000256" key="1">
    <source>
        <dbReference type="ARBA" id="ARBA00022741"/>
    </source>
</evidence>
<evidence type="ECO:0000259" key="11">
    <source>
        <dbReference type="PROSITE" id="PS51217"/>
    </source>
</evidence>
<dbReference type="GO" id="GO:0003677">
    <property type="term" value="F:DNA binding"/>
    <property type="evidence" value="ECO:0007669"/>
    <property type="project" value="InterPro"/>
</dbReference>
<keyword evidence="2 9" id="KW-0378">Hydrolase</keyword>
<dbReference type="GO" id="GO:0005524">
    <property type="term" value="F:ATP binding"/>
    <property type="evidence" value="ECO:0007669"/>
    <property type="project" value="UniProtKB-UniRule"/>
</dbReference>
<comment type="caution">
    <text evidence="12">The sequence shown here is derived from an EMBL/GenBank/DDBJ whole genome shotgun (WGS) entry which is preliminary data.</text>
</comment>
<gene>
    <name evidence="12" type="ORF">IAB99_00125</name>
</gene>
<evidence type="ECO:0000256" key="2">
    <source>
        <dbReference type="ARBA" id="ARBA00022801"/>
    </source>
</evidence>
<evidence type="ECO:0000313" key="13">
    <source>
        <dbReference type="Proteomes" id="UP000823660"/>
    </source>
</evidence>
<evidence type="ECO:0000256" key="3">
    <source>
        <dbReference type="ARBA" id="ARBA00022806"/>
    </source>
</evidence>
<dbReference type="PANTHER" id="PTHR11070:SF67">
    <property type="entry name" value="DNA 3'-5' HELICASE"/>
    <property type="match status" value="1"/>
</dbReference>
<keyword evidence="3 9" id="KW-0347">Helicase</keyword>
<accession>A0A9D9NA97</accession>
<dbReference type="EC" id="5.6.2.4" evidence="7"/>
<feature type="binding site" evidence="9">
    <location>
        <begin position="7"/>
        <end position="14"/>
    </location>
    <ligand>
        <name>ATP</name>
        <dbReference type="ChEBI" id="CHEBI:30616"/>
    </ligand>
</feature>